<proteinExistence type="predicted"/>
<name>A0A9E7PP62_9EURY</name>
<organism evidence="1 2">
    <name type="scientific">Methanoplanus endosymbiosus</name>
    <dbReference type="NCBI Taxonomy" id="33865"/>
    <lineage>
        <taxon>Archaea</taxon>
        <taxon>Methanobacteriati</taxon>
        <taxon>Methanobacteriota</taxon>
        <taxon>Stenosarchaea group</taxon>
        <taxon>Methanomicrobia</taxon>
        <taxon>Methanomicrobiales</taxon>
        <taxon>Methanomicrobiaceae</taxon>
        <taxon>Methanoplanus</taxon>
    </lineage>
</organism>
<dbReference type="Proteomes" id="UP001060368">
    <property type="component" value="Chromosome"/>
</dbReference>
<dbReference type="AlphaFoldDB" id="A0A9E7PP62"/>
<accession>A0A9E7PP62</accession>
<protein>
    <submittedName>
        <fullName evidence="1">DUF2099 family protein</fullName>
    </submittedName>
</protein>
<reference evidence="1" key="1">
    <citation type="submission" date="2022-04" db="EMBL/GenBank/DDBJ databases">
        <title>Complete genome of Methanoplanus endosymbiosus DSM 3599.</title>
        <authorList>
            <person name="Chen S.-C."/>
            <person name="You Y.-T."/>
            <person name="Zhou Y.-Z."/>
            <person name="Lai M.-C."/>
        </authorList>
    </citation>
    <scope>NUCLEOTIDE SEQUENCE</scope>
    <source>
        <strain evidence="1">DSM 3599</strain>
    </source>
</reference>
<dbReference type="GeneID" id="74306417"/>
<keyword evidence="2" id="KW-1185">Reference proteome</keyword>
<evidence type="ECO:0000313" key="1">
    <source>
        <dbReference type="EMBL" id="UUX92912.1"/>
    </source>
</evidence>
<dbReference type="Pfam" id="PF09872">
    <property type="entry name" value="DUF2099"/>
    <property type="match status" value="1"/>
</dbReference>
<dbReference type="PIRSF" id="PIRSF004929">
    <property type="entry name" value="UCP004929"/>
    <property type="match status" value="1"/>
</dbReference>
<dbReference type="RefSeq" id="WP_257743056.1">
    <property type="nucleotide sequence ID" value="NZ_CP096115.1"/>
</dbReference>
<gene>
    <name evidence="1" type="ORF">L6E24_01940</name>
</gene>
<evidence type="ECO:0000313" key="2">
    <source>
        <dbReference type="Proteomes" id="UP001060368"/>
    </source>
</evidence>
<dbReference type="InterPro" id="IPR009181">
    <property type="entry name" value="Methan_mark_8"/>
</dbReference>
<sequence>MTDEHIIEAAGMARVVVSNGIVVSVGEPLLKSCPLARKFGYPVIQMEIPEIKKNIEERMSSFGMCTPERDVISDDDFVLFGASELLSNALRSGIIDCAVIACDGAGSVVCDNPLLVQGIGGRMSGLVKTVPYRQVIERIEDAGGIVTDIETASINPLSALKSAVNSGYKNPAVTVASAALSEEIRCEYPEAVIVAVHTTGISPQDAEILSDNCDLISACASVHLRNIAGKKALVQAGNSVPVYAMTKRGRKIIFDKLMNSDKQVFVKGMNLPYMGGNDPKPLI</sequence>
<dbReference type="KEGG" id="mend:L6E24_01940"/>
<dbReference type="NCBIfam" id="TIGR03275">
    <property type="entry name" value="methan_mark_8"/>
    <property type="match status" value="1"/>
</dbReference>
<dbReference type="EMBL" id="CP096115">
    <property type="protein sequence ID" value="UUX92912.1"/>
    <property type="molecule type" value="Genomic_DNA"/>
</dbReference>